<evidence type="ECO:0000256" key="1">
    <source>
        <dbReference type="SAM" id="MobiDB-lite"/>
    </source>
</evidence>
<dbReference type="EMBL" id="PPTT01000011">
    <property type="protein sequence ID" value="RDB69160.1"/>
    <property type="molecule type" value="Genomic_DNA"/>
</dbReference>
<dbReference type="AlphaFoldDB" id="A0A3N0J1N1"/>
<protein>
    <recommendedName>
        <fullName evidence="6">Polyhydroxyalkanoate synthesis regulator</fullName>
    </recommendedName>
</protein>
<feature type="compositionally biased region" description="Low complexity" evidence="1">
    <location>
        <begin position="106"/>
        <end position="127"/>
    </location>
</feature>
<dbReference type="RefSeq" id="WP_114546185.1">
    <property type="nucleotide sequence ID" value="NZ_PPTT01000011.1"/>
</dbReference>
<dbReference type="Proteomes" id="UP000253817">
    <property type="component" value="Unassembled WGS sequence"/>
</dbReference>
<feature type="region of interest" description="Disordered" evidence="1">
    <location>
        <begin position="93"/>
        <end position="127"/>
    </location>
</feature>
<dbReference type="EMBL" id="QICC01000003">
    <property type="protein sequence ID" value="RNM43181.1"/>
    <property type="molecule type" value="Genomic_DNA"/>
</dbReference>
<comment type="caution">
    <text evidence="3">The sequence shown here is derived from an EMBL/GenBank/DDBJ whole genome shotgun (WGS) entry which is preliminary data.</text>
</comment>
<evidence type="ECO:0000313" key="2">
    <source>
        <dbReference type="EMBL" id="RDB69160.1"/>
    </source>
</evidence>
<reference evidence="2 4" key="1">
    <citation type="journal article" date="2018" name="Elife">
        <title>Discovery and characterization of a prevalent human gut bacterial enzyme sufficient for the inactivation of a family of plant toxins.</title>
        <authorList>
            <person name="Koppel N."/>
            <person name="Bisanz J.E."/>
            <person name="Pandelia M.E."/>
            <person name="Turnbaugh P.J."/>
            <person name="Balskus E.P."/>
        </authorList>
    </citation>
    <scope>NUCLEOTIDE SEQUENCE [LARGE SCALE GENOMIC DNA]</scope>
    <source>
        <strain evidence="2 4">DSM 16107</strain>
    </source>
</reference>
<organism evidence="3 5">
    <name type="scientific">Eggerthella sinensis</name>
    <dbReference type="NCBI Taxonomy" id="242230"/>
    <lineage>
        <taxon>Bacteria</taxon>
        <taxon>Bacillati</taxon>
        <taxon>Actinomycetota</taxon>
        <taxon>Coriobacteriia</taxon>
        <taxon>Eggerthellales</taxon>
        <taxon>Eggerthellaceae</taxon>
        <taxon>Eggerthella</taxon>
    </lineage>
</organism>
<keyword evidence="4" id="KW-1185">Reference proteome</keyword>
<gene>
    <name evidence="2" type="ORF">C1876_07960</name>
    <name evidence="3" type="ORF">DMP09_01670</name>
</gene>
<evidence type="ECO:0000313" key="4">
    <source>
        <dbReference type="Proteomes" id="UP000253817"/>
    </source>
</evidence>
<dbReference type="OrthoDB" id="2134917at2"/>
<reference evidence="3" key="3">
    <citation type="journal article" date="2019" name="Microbiol. Resour. Announc.">
        <title>Draft Genome Sequences of Type Strains of Gordonibacter faecihominis, Paraeggerthella hongkongensis, Parvibacter caecicola,Slackia equolifaciens, Slackia faecicanis, and Slackia isoflavoniconvertens.</title>
        <authorList>
            <person name="Danylec N."/>
            <person name="Stoll D.A."/>
            <person name="Dotsch A."/>
            <person name="Huch M."/>
        </authorList>
    </citation>
    <scope>NUCLEOTIDE SEQUENCE</scope>
    <source>
        <strain evidence="3">DSM 16107</strain>
    </source>
</reference>
<dbReference type="Proteomes" id="UP000270112">
    <property type="component" value="Unassembled WGS sequence"/>
</dbReference>
<name>A0A3N0J1N1_9ACTN</name>
<reference evidence="5" key="2">
    <citation type="submission" date="2018-05" db="EMBL/GenBank/DDBJ databases">
        <title>Genome Sequencing of selected type strains of the family Eggerthellaceae.</title>
        <authorList>
            <person name="Danylec N."/>
            <person name="Stoll D.A."/>
            <person name="Doetsch A."/>
            <person name="Huch M."/>
        </authorList>
    </citation>
    <scope>NUCLEOTIDE SEQUENCE [LARGE SCALE GENOMIC DNA]</scope>
    <source>
        <strain evidence="5">DSM 16107</strain>
    </source>
</reference>
<evidence type="ECO:0000313" key="3">
    <source>
        <dbReference type="EMBL" id="RNM43181.1"/>
    </source>
</evidence>
<evidence type="ECO:0000313" key="5">
    <source>
        <dbReference type="Proteomes" id="UP000270112"/>
    </source>
</evidence>
<evidence type="ECO:0008006" key="6">
    <source>
        <dbReference type="Google" id="ProtNLM"/>
    </source>
</evidence>
<sequence>MANLSDGFKDIFLAGIGAMAITGEKTKELVDQLISKGELTVDQGKQINTELKHKAEDVAQNVRYDVLEARMAVMTPEERAAFAAKAAEIAEQANAKAEAPEAEVGDASPVAVDDEAAPAAAPQTPGA</sequence>
<proteinExistence type="predicted"/>
<accession>A0A3N0J1N1</accession>